<dbReference type="Pfam" id="PF09656">
    <property type="entry name" value="PGPGW"/>
    <property type="match status" value="1"/>
</dbReference>
<feature type="transmembrane region" description="Helical" evidence="1">
    <location>
        <begin position="42"/>
        <end position="63"/>
    </location>
</feature>
<feature type="transmembrane region" description="Helical" evidence="1">
    <location>
        <begin position="115"/>
        <end position="141"/>
    </location>
</feature>
<dbReference type="AlphaFoldDB" id="A0A917D381"/>
<gene>
    <name evidence="2" type="ORF">GCM10007304_23570</name>
</gene>
<keyword evidence="3" id="KW-1185">Reference proteome</keyword>
<keyword evidence="1" id="KW-1133">Transmembrane helix</keyword>
<evidence type="ECO:0000313" key="2">
    <source>
        <dbReference type="EMBL" id="GGG08775.1"/>
    </source>
</evidence>
<dbReference type="Proteomes" id="UP000654257">
    <property type="component" value="Unassembled WGS sequence"/>
</dbReference>
<keyword evidence="1" id="KW-0812">Transmembrane</keyword>
<dbReference type="InterPro" id="IPR019099">
    <property type="entry name" value="Uncharacterised_PGPGW_TM"/>
</dbReference>
<evidence type="ECO:0000256" key="1">
    <source>
        <dbReference type="SAM" id="Phobius"/>
    </source>
</evidence>
<keyword evidence="1" id="KW-0472">Membrane</keyword>
<dbReference type="InterPro" id="IPR013434">
    <property type="entry name" value="CHP02611"/>
</dbReference>
<reference evidence="2" key="2">
    <citation type="submission" date="2020-09" db="EMBL/GenBank/DDBJ databases">
        <authorList>
            <person name="Sun Q."/>
            <person name="Sedlacek I."/>
        </authorList>
    </citation>
    <scope>NUCLEOTIDE SEQUENCE</scope>
    <source>
        <strain evidence="2">CCM 7905</strain>
    </source>
</reference>
<proteinExistence type="predicted"/>
<dbReference type="NCBIfam" id="TIGR02611">
    <property type="entry name" value="TIGR02611 family protein"/>
    <property type="match status" value="1"/>
</dbReference>
<name>A0A917D381_9NOCA</name>
<evidence type="ECO:0000313" key="3">
    <source>
        <dbReference type="Proteomes" id="UP000654257"/>
    </source>
</evidence>
<organism evidence="2 3">
    <name type="scientific">Rhodococcoides trifolii</name>
    <dbReference type="NCBI Taxonomy" id="908250"/>
    <lineage>
        <taxon>Bacteria</taxon>
        <taxon>Bacillati</taxon>
        <taxon>Actinomycetota</taxon>
        <taxon>Actinomycetes</taxon>
        <taxon>Mycobacteriales</taxon>
        <taxon>Nocardiaceae</taxon>
        <taxon>Rhodococcoides</taxon>
    </lineage>
</organism>
<reference evidence="2" key="1">
    <citation type="journal article" date="2014" name="Int. J. Syst. Evol. Microbiol.">
        <title>Complete genome sequence of Corynebacterium casei LMG S-19264T (=DSM 44701T), isolated from a smear-ripened cheese.</title>
        <authorList>
            <consortium name="US DOE Joint Genome Institute (JGI-PGF)"/>
            <person name="Walter F."/>
            <person name="Albersmeier A."/>
            <person name="Kalinowski J."/>
            <person name="Ruckert C."/>
        </authorList>
    </citation>
    <scope>NUCLEOTIDE SEQUENCE</scope>
    <source>
        <strain evidence="2">CCM 7905</strain>
    </source>
</reference>
<accession>A0A917D381</accession>
<sequence>MAASENVRNKSAVDDDDNAFEEAAGRYQEFRAKIAEKPTMDLAYRIGVGVLGAIVLVIGILLIPYPGPGWVIVFAGLGILASEFAWAKRLLKFAKKKYNAFMEWFGRQSMFVKALGVLFTAAVVVLTLWLLGAIGLVAGWVGLDQAWLQSPI</sequence>
<comment type="caution">
    <text evidence="2">The sequence shown here is derived from an EMBL/GenBank/DDBJ whole genome shotgun (WGS) entry which is preliminary data.</text>
</comment>
<protein>
    <submittedName>
        <fullName evidence="2">TIGR02611 family protein</fullName>
    </submittedName>
</protein>
<feature type="transmembrane region" description="Helical" evidence="1">
    <location>
        <begin position="69"/>
        <end position="87"/>
    </location>
</feature>
<dbReference type="EMBL" id="BMCU01000002">
    <property type="protein sequence ID" value="GGG08775.1"/>
    <property type="molecule type" value="Genomic_DNA"/>
</dbReference>